<dbReference type="SMART" id="SM00409">
    <property type="entry name" value="IG"/>
    <property type="match status" value="1"/>
</dbReference>
<dbReference type="SUPFAM" id="SSF48726">
    <property type="entry name" value="Immunoglobulin"/>
    <property type="match status" value="1"/>
</dbReference>
<feature type="region of interest" description="Disordered" evidence="1">
    <location>
        <begin position="70"/>
        <end position="91"/>
    </location>
</feature>
<feature type="non-terminal residue" evidence="3">
    <location>
        <position position="1"/>
    </location>
</feature>
<evidence type="ECO:0000259" key="2">
    <source>
        <dbReference type="PROSITE" id="PS50835"/>
    </source>
</evidence>
<dbReference type="AlphaFoldDB" id="A0ABD0QVG6"/>
<organism evidence="3 4">
    <name type="scientific">Cirrhinus mrigala</name>
    <name type="common">Mrigala</name>
    <dbReference type="NCBI Taxonomy" id="683832"/>
    <lineage>
        <taxon>Eukaryota</taxon>
        <taxon>Metazoa</taxon>
        <taxon>Chordata</taxon>
        <taxon>Craniata</taxon>
        <taxon>Vertebrata</taxon>
        <taxon>Euteleostomi</taxon>
        <taxon>Actinopterygii</taxon>
        <taxon>Neopterygii</taxon>
        <taxon>Teleostei</taxon>
        <taxon>Ostariophysi</taxon>
        <taxon>Cypriniformes</taxon>
        <taxon>Cyprinidae</taxon>
        <taxon>Labeoninae</taxon>
        <taxon>Labeonini</taxon>
        <taxon>Cirrhinus</taxon>
    </lineage>
</organism>
<evidence type="ECO:0000256" key="1">
    <source>
        <dbReference type="SAM" id="MobiDB-lite"/>
    </source>
</evidence>
<comment type="caution">
    <text evidence="3">The sequence shown here is derived from an EMBL/GenBank/DDBJ whole genome shotgun (WGS) entry which is preliminary data.</text>
</comment>
<reference evidence="3 4" key="1">
    <citation type="submission" date="2024-05" db="EMBL/GenBank/DDBJ databases">
        <title>Genome sequencing and assembly of Indian major carp, Cirrhinus mrigala (Hamilton, 1822).</title>
        <authorList>
            <person name="Mohindra V."/>
            <person name="Chowdhury L.M."/>
            <person name="Lal K."/>
            <person name="Jena J.K."/>
        </authorList>
    </citation>
    <scope>NUCLEOTIDE SEQUENCE [LARGE SCALE GENOMIC DNA]</scope>
    <source>
        <strain evidence="3">CM1030</strain>
        <tissue evidence="3">Blood</tissue>
    </source>
</reference>
<dbReference type="InterPro" id="IPR013783">
    <property type="entry name" value="Ig-like_fold"/>
</dbReference>
<proteinExistence type="predicted"/>
<dbReference type="InterPro" id="IPR003599">
    <property type="entry name" value="Ig_sub"/>
</dbReference>
<feature type="domain" description="Ig-like" evidence="2">
    <location>
        <begin position="2"/>
        <end position="89"/>
    </location>
</feature>
<protein>
    <recommendedName>
        <fullName evidence="2">Ig-like domain-containing protein</fullName>
    </recommendedName>
</protein>
<accession>A0ABD0QVG6</accession>
<sequence>LPTSTVTVTPNNPVFTGETVNLTCVIKYEWYKGNTNNSVMLQTSNHYTVNRDTLTIRGATESDQDHYWCKGQRDERPQSSHFSSAVDLTVK</sequence>
<feature type="non-terminal residue" evidence="3">
    <location>
        <position position="91"/>
    </location>
</feature>
<evidence type="ECO:0000313" key="4">
    <source>
        <dbReference type="Proteomes" id="UP001529510"/>
    </source>
</evidence>
<evidence type="ECO:0000313" key="3">
    <source>
        <dbReference type="EMBL" id="KAL0190018.1"/>
    </source>
</evidence>
<dbReference type="Pfam" id="PF13927">
    <property type="entry name" value="Ig_3"/>
    <property type="match status" value="1"/>
</dbReference>
<dbReference type="CDD" id="cd00096">
    <property type="entry name" value="Ig"/>
    <property type="match status" value="1"/>
</dbReference>
<dbReference type="EMBL" id="JAMKFB020000007">
    <property type="protein sequence ID" value="KAL0190018.1"/>
    <property type="molecule type" value="Genomic_DNA"/>
</dbReference>
<dbReference type="InterPro" id="IPR036179">
    <property type="entry name" value="Ig-like_dom_sf"/>
</dbReference>
<dbReference type="PROSITE" id="PS50835">
    <property type="entry name" value="IG_LIKE"/>
    <property type="match status" value="1"/>
</dbReference>
<keyword evidence="4" id="KW-1185">Reference proteome</keyword>
<gene>
    <name evidence="3" type="ORF">M9458_017117</name>
</gene>
<name>A0ABD0QVG6_CIRMR</name>
<dbReference type="Proteomes" id="UP001529510">
    <property type="component" value="Unassembled WGS sequence"/>
</dbReference>
<dbReference type="Gene3D" id="2.60.40.10">
    <property type="entry name" value="Immunoglobulins"/>
    <property type="match status" value="1"/>
</dbReference>
<dbReference type="InterPro" id="IPR007110">
    <property type="entry name" value="Ig-like_dom"/>
</dbReference>